<gene>
    <name evidence="2" type="ORF">Pla100_30440</name>
</gene>
<dbReference type="InterPro" id="IPR011335">
    <property type="entry name" value="Restrct_endonuc-II-like"/>
</dbReference>
<dbReference type="CDD" id="cd06260">
    <property type="entry name" value="DUF820-like"/>
    <property type="match status" value="1"/>
</dbReference>
<dbReference type="AlphaFoldDB" id="A0A5C6ABW0"/>
<dbReference type="EMBL" id="SJPM01000005">
    <property type="protein sequence ID" value="TWT96561.1"/>
    <property type="molecule type" value="Genomic_DNA"/>
</dbReference>
<dbReference type="PANTHER" id="PTHR34107">
    <property type="entry name" value="SLL0198 PROTEIN-RELATED"/>
    <property type="match status" value="1"/>
</dbReference>
<evidence type="ECO:0000259" key="1">
    <source>
        <dbReference type="Pfam" id="PF05685"/>
    </source>
</evidence>
<dbReference type="InterPro" id="IPR012296">
    <property type="entry name" value="Nuclease_put_TT1808"/>
</dbReference>
<dbReference type="Gene3D" id="3.90.1570.10">
    <property type="entry name" value="tt1808, chain A"/>
    <property type="match status" value="1"/>
</dbReference>
<proteinExistence type="predicted"/>
<dbReference type="OrthoDB" id="280487at2"/>
<keyword evidence="3" id="KW-1185">Reference proteome</keyword>
<protein>
    <recommendedName>
        <fullName evidence="1">Putative restriction endonuclease domain-containing protein</fullName>
    </recommendedName>
</protein>
<dbReference type="SUPFAM" id="SSF52980">
    <property type="entry name" value="Restriction endonuclease-like"/>
    <property type="match status" value="1"/>
</dbReference>
<dbReference type="PANTHER" id="PTHR34107:SF4">
    <property type="entry name" value="SLL1222 PROTEIN"/>
    <property type="match status" value="1"/>
</dbReference>
<evidence type="ECO:0000313" key="2">
    <source>
        <dbReference type="EMBL" id="TWT96561.1"/>
    </source>
</evidence>
<dbReference type="InterPro" id="IPR008538">
    <property type="entry name" value="Uma2"/>
</dbReference>
<feature type="domain" description="Putative restriction endonuclease" evidence="1">
    <location>
        <begin position="13"/>
        <end position="158"/>
    </location>
</feature>
<organism evidence="2 3">
    <name type="scientific">Neorhodopirellula pilleata</name>
    <dbReference type="NCBI Taxonomy" id="2714738"/>
    <lineage>
        <taxon>Bacteria</taxon>
        <taxon>Pseudomonadati</taxon>
        <taxon>Planctomycetota</taxon>
        <taxon>Planctomycetia</taxon>
        <taxon>Pirellulales</taxon>
        <taxon>Pirellulaceae</taxon>
        <taxon>Neorhodopirellula</taxon>
    </lineage>
</organism>
<dbReference type="RefSeq" id="WP_146578455.1">
    <property type="nucleotide sequence ID" value="NZ_SJPM01000005.1"/>
</dbReference>
<comment type="caution">
    <text evidence="2">The sequence shown here is derived from an EMBL/GenBank/DDBJ whole genome shotgun (WGS) entry which is preliminary data.</text>
</comment>
<sequence>MIARTKKKLTYQDYIGFPDDGNRHEIIDGDHFMNPAPSVYHQAVSRRIQFQLYTQIELKQLGIVADAPIDVQLTPHDIVQPDLVIVLAGRSIITPTKIKGVPDHLIEILSPSSDYNDRVLKFNLYEREKVPEYWIVDPFEHEVQQCLLGPSGYQRSTHESRVRCSYLGGEIEVDLSAVW</sequence>
<evidence type="ECO:0000313" key="3">
    <source>
        <dbReference type="Proteomes" id="UP000316213"/>
    </source>
</evidence>
<reference evidence="2 3" key="1">
    <citation type="submission" date="2019-02" db="EMBL/GenBank/DDBJ databases">
        <title>Deep-cultivation of Planctomycetes and their phenomic and genomic characterization uncovers novel biology.</title>
        <authorList>
            <person name="Wiegand S."/>
            <person name="Jogler M."/>
            <person name="Boedeker C."/>
            <person name="Pinto D."/>
            <person name="Vollmers J."/>
            <person name="Rivas-Marin E."/>
            <person name="Kohn T."/>
            <person name="Peeters S.H."/>
            <person name="Heuer A."/>
            <person name="Rast P."/>
            <person name="Oberbeckmann S."/>
            <person name="Bunk B."/>
            <person name="Jeske O."/>
            <person name="Meyerdierks A."/>
            <person name="Storesund J.E."/>
            <person name="Kallscheuer N."/>
            <person name="Luecker S."/>
            <person name="Lage O.M."/>
            <person name="Pohl T."/>
            <person name="Merkel B.J."/>
            <person name="Hornburger P."/>
            <person name="Mueller R.-W."/>
            <person name="Bruemmer F."/>
            <person name="Labrenz M."/>
            <person name="Spormann A.M."/>
            <person name="Op Den Camp H."/>
            <person name="Overmann J."/>
            <person name="Amann R."/>
            <person name="Jetten M.S.M."/>
            <person name="Mascher T."/>
            <person name="Medema M.H."/>
            <person name="Devos D.P."/>
            <person name="Kaster A.-K."/>
            <person name="Ovreas L."/>
            <person name="Rohde M."/>
            <person name="Galperin M.Y."/>
            <person name="Jogler C."/>
        </authorList>
    </citation>
    <scope>NUCLEOTIDE SEQUENCE [LARGE SCALE GENOMIC DNA]</scope>
    <source>
        <strain evidence="2 3">Pla100</strain>
    </source>
</reference>
<name>A0A5C6ABW0_9BACT</name>
<dbReference type="Pfam" id="PF05685">
    <property type="entry name" value="Uma2"/>
    <property type="match status" value="1"/>
</dbReference>
<accession>A0A5C6ABW0</accession>
<dbReference type="Proteomes" id="UP000316213">
    <property type="component" value="Unassembled WGS sequence"/>
</dbReference>